<accession>A0A2S8FBD7</accession>
<evidence type="ECO:0000256" key="1">
    <source>
        <dbReference type="SAM" id="Phobius"/>
    </source>
</evidence>
<keyword evidence="1" id="KW-1133">Transmembrane helix</keyword>
<gene>
    <name evidence="2" type="ORF">C5Y83_25680</name>
</gene>
<dbReference type="Proteomes" id="UP000238322">
    <property type="component" value="Unassembled WGS sequence"/>
</dbReference>
<reference evidence="2 3" key="1">
    <citation type="submission" date="2018-02" db="EMBL/GenBank/DDBJ databases">
        <title>Comparative genomes isolates from brazilian mangrove.</title>
        <authorList>
            <person name="Araujo J.E."/>
            <person name="Taketani R.G."/>
            <person name="Silva M.C.P."/>
            <person name="Loureco M.V."/>
            <person name="Andreote F.D."/>
        </authorList>
    </citation>
    <scope>NUCLEOTIDE SEQUENCE [LARGE SCALE GENOMIC DNA]</scope>
    <source>
        <strain evidence="2 3">Hex-1 MGV</strain>
    </source>
</reference>
<proteinExistence type="predicted"/>
<dbReference type="EMBL" id="PUHY01000015">
    <property type="protein sequence ID" value="PQO29459.1"/>
    <property type="molecule type" value="Genomic_DNA"/>
</dbReference>
<protein>
    <submittedName>
        <fullName evidence="2">Uncharacterized protein</fullName>
    </submittedName>
</protein>
<keyword evidence="1" id="KW-0472">Membrane</keyword>
<name>A0A2S8FBD7_9BACT</name>
<organism evidence="2 3">
    <name type="scientific">Blastopirellula marina</name>
    <dbReference type="NCBI Taxonomy" id="124"/>
    <lineage>
        <taxon>Bacteria</taxon>
        <taxon>Pseudomonadati</taxon>
        <taxon>Planctomycetota</taxon>
        <taxon>Planctomycetia</taxon>
        <taxon>Pirellulales</taxon>
        <taxon>Pirellulaceae</taxon>
        <taxon>Blastopirellula</taxon>
    </lineage>
</organism>
<dbReference type="AlphaFoldDB" id="A0A2S8FBD7"/>
<dbReference type="OrthoDB" id="9987950at2"/>
<sequence>MRRDDFSFGFDLLLPTVLGLVVIGPIAFALLALVIWFFIFSTRVRSRRQRGLAPVPILGTITTALIFLGIIYTAHSYQPVKTVEIELERKLSFPQLEMPLGDLGVWASRHSPTQRILASYQLAEADRNRMIQLPSRELTMREYLKVLDEQIGIDWKFRHCGNGYSILQGGDCCFGLHIRQRNTTGPFFTVSDHYFENEVRLFHEINEND</sequence>
<feature type="transmembrane region" description="Helical" evidence="1">
    <location>
        <begin position="12"/>
        <end position="39"/>
    </location>
</feature>
<comment type="caution">
    <text evidence="2">The sequence shown here is derived from an EMBL/GenBank/DDBJ whole genome shotgun (WGS) entry which is preliminary data.</text>
</comment>
<evidence type="ECO:0000313" key="2">
    <source>
        <dbReference type="EMBL" id="PQO29459.1"/>
    </source>
</evidence>
<dbReference type="RefSeq" id="WP_105332653.1">
    <property type="nucleotide sequence ID" value="NZ_PUHY01000015.1"/>
</dbReference>
<feature type="transmembrane region" description="Helical" evidence="1">
    <location>
        <begin position="51"/>
        <end position="72"/>
    </location>
</feature>
<keyword evidence="1" id="KW-0812">Transmembrane</keyword>
<evidence type="ECO:0000313" key="3">
    <source>
        <dbReference type="Proteomes" id="UP000238322"/>
    </source>
</evidence>